<dbReference type="GO" id="GO:0005506">
    <property type="term" value="F:iron ion binding"/>
    <property type="evidence" value="ECO:0007669"/>
    <property type="project" value="InterPro"/>
</dbReference>
<sequence length="147" mass="16441">MSSNADIYHEMIVDYSRNPINYGEIEDHDVTFHDSNPLCGDSIDIDMKIDENKVTDIKFHGKGCAICMACSSVLTEITKGKSIDEARAIEKNDVLSELGLEHLQAVRIKCALLSLKVLKSALYTYIGKNLKDNEDVDKLKEEAANLY</sequence>
<dbReference type="GO" id="GO:0016226">
    <property type="term" value="P:iron-sulfur cluster assembly"/>
    <property type="evidence" value="ECO:0007669"/>
    <property type="project" value="InterPro"/>
</dbReference>
<proteinExistence type="predicted"/>
<dbReference type="FunFam" id="3.90.1010.10:FF:000002">
    <property type="entry name" value="Iron-sulfur cluster assembly scaffold protein NifU"/>
    <property type="match status" value="1"/>
</dbReference>
<dbReference type="PATRIC" id="fig|1229909.8.peg.527"/>
<evidence type="ECO:0000259" key="1">
    <source>
        <dbReference type="Pfam" id="PF01592"/>
    </source>
</evidence>
<dbReference type="Gene3D" id="3.90.1010.10">
    <property type="match status" value="1"/>
</dbReference>
<accession>K0B851</accession>
<dbReference type="InterPro" id="IPR002871">
    <property type="entry name" value="NIF_FeS_clus_asmbl_NifU_N"/>
</dbReference>
<protein>
    <submittedName>
        <fullName evidence="2">NifU family SUF system FeS assembly protein</fullName>
    </submittedName>
</protein>
<dbReference type="STRING" id="1229909.NSED_02500"/>
<dbReference type="CDD" id="cd06664">
    <property type="entry name" value="IscU_like"/>
    <property type="match status" value="1"/>
</dbReference>
<dbReference type="eggNOG" id="arCOG02077">
    <property type="taxonomic scope" value="Archaea"/>
</dbReference>
<name>K0B851_9ARCH</name>
<dbReference type="HOGENOM" id="CLU_079283_4_0_2"/>
<evidence type="ECO:0000313" key="3">
    <source>
        <dbReference type="Proteomes" id="UP000006100"/>
    </source>
</evidence>
<dbReference type="AlphaFoldDB" id="K0B851"/>
<dbReference type="SUPFAM" id="SSF82649">
    <property type="entry name" value="SufE/NifU"/>
    <property type="match status" value="1"/>
</dbReference>
<organism evidence="2 3">
    <name type="scientific">Candidatus Nitrosopumilus sediminis</name>
    <dbReference type="NCBI Taxonomy" id="1229909"/>
    <lineage>
        <taxon>Archaea</taxon>
        <taxon>Nitrososphaerota</taxon>
        <taxon>Nitrososphaeria</taxon>
        <taxon>Nitrosopumilales</taxon>
        <taxon>Nitrosopumilaceae</taxon>
        <taxon>Nitrosopumilus</taxon>
    </lineage>
</organism>
<dbReference type="GO" id="GO:0051536">
    <property type="term" value="F:iron-sulfur cluster binding"/>
    <property type="evidence" value="ECO:0007669"/>
    <property type="project" value="InterPro"/>
</dbReference>
<dbReference type="Pfam" id="PF01592">
    <property type="entry name" value="NifU_N"/>
    <property type="match status" value="1"/>
</dbReference>
<dbReference type="KEGG" id="nir:NSED_02500"/>
<dbReference type="RefSeq" id="WP_014964680.1">
    <property type="nucleotide sequence ID" value="NC_018656.1"/>
</dbReference>
<gene>
    <name evidence="2" type="ORF">NSED_02500</name>
</gene>
<dbReference type="GeneID" id="13697517"/>
<reference evidence="2 3" key="1">
    <citation type="journal article" date="2012" name="J. Bacteriol.">
        <title>Draft Genome Sequence of an Ammonia-Oxidizing Archaeon, "Candidatus Nitrosopumilus sediminis" AR2, from Svalbard in the Arctic Circle.</title>
        <authorList>
            <person name="Park S.J."/>
            <person name="Kim J.G."/>
            <person name="Jung M.Y."/>
            <person name="Kim S.J."/>
            <person name="Cha I.T."/>
            <person name="Ghai R."/>
            <person name="Martin-Cuadrado A.B."/>
            <person name="Rodriguez-Valera F."/>
            <person name="Rhee S.K."/>
        </authorList>
    </citation>
    <scope>NUCLEOTIDE SEQUENCE [LARGE SCALE GENOMIC DNA]</scope>
    <source>
        <strain evidence="2 3">AR2</strain>
    </source>
</reference>
<keyword evidence="3" id="KW-1185">Reference proteome</keyword>
<evidence type="ECO:0000313" key="2">
    <source>
        <dbReference type="EMBL" id="AFS82308.1"/>
    </source>
</evidence>
<dbReference type="OrthoDB" id="319865at2157"/>
<dbReference type="EMBL" id="CP003843">
    <property type="protein sequence ID" value="AFS82308.1"/>
    <property type="molecule type" value="Genomic_DNA"/>
</dbReference>
<dbReference type="PANTHER" id="PTHR10093">
    <property type="entry name" value="IRON-SULFUR CLUSTER ASSEMBLY ENZYME NIFU HOMOLOG"/>
    <property type="match status" value="1"/>
</dbReference>
<dbReference type="Proteomes" id="UP000006100">
    <property type="component" value="Chromosome"/>
</dbReference>
<feature type="domain" description="NIF system FeS cluster assembly NifU N-terminal" evidence="1">
    <location>
        <begin position="8"/>
        <end position="130"/>
    </location>
</feature>